<accession>A0ABP8MCV4</accession>
<reference evidence="2" key="1">
    <citation type="journal article" date="2019" name="Int. J. Syst. Evol. Microbiol.">
        <title>The Global Catalogue of Microorganisms (GCM) 10K type strain sequencing project: providing services to taxonomists for standard genome sequencing and annotation.</title>
        <authorList>
            <consortium name="The Broad Institute Genomics Platform"/>
            <consortium name="The Broad Institute Genome Sequencing Center for Infectious Disease"/>
            <person name="Wu L."/>
            <person name="Ma J."/>
        </authorList>
    </citation>
    <scope>NUCLEOTIDE SEQUENCE [LARGE SCALE GENOMIC DNA]</scope>
    <source>
        <strain evidence="2">JCM 17759</strain>
    </source>
</reference>
<comment type="caution">
    <text evidence="1">The sequence shown here is derived from an EMBL/GenBank/DDBJ whole genome shotgun (WGS) entry which is preliminary data.</text>
</comment>
<organism evidence="1 2">
    <name type="scientific">Novipirellula rosea</name>
    <dbReference type="NCBI Taxonomy" id="1031540"/>
    <lineage>
        <taxon>Bacteria</taxon>
        <taxon>Pseudomonadati</taxon>
        <taxon>Planctomycetota</taxon>
        <taxon>Planctomycetia</taxon>
        <taxon>Pirellulales</taxon>
        <taxon>Pirellulaceae</taxon>
        <taxon>Novipirellula</taxon>
    </lineage>
</organism>
<name>A0ABP8MCV4_9BACT</name>
<protein>
    <submittedName>
        <fullName evidence="1">Uncharacterized protein</fullName>
    </submittedName>
</protein>
<sequence>MCWIDWQNASQFSGGGTAVDMNVCGGEIDSRRRLKRGPKDFADVISMAANRVDPFIIPSLLQPLQQAVPAIDHPPLSMGAE</sequence>
<keyword evidence="2" id="KW-1185">Reference proteome</keyword>
<gene>
    <name evidence="1" type="ORF">GCM10023156_11900</name>
</gene>
<dbReference type="Proteomes" id="UP001500840">
    <property type="component" value="Unassembled WGS sequence"/>
</dbReference>
<dbReference type="EMBL" id="BAABGA010000017">
    <property type="protein sequence ID" value="GAA4448589.1"/>
    <property type="molecule type" value="Genomic_DNA"/>
</dbReference>
<evidence type="ECO:0000313" key="1">
    <source>
        <dbReference type="EMBL" id="GAA4448589.1"/>
    </source>
</evidence>
<proteinExistence type="predicted"/>
<evidence type="ECO:0000313" key="2">
    <source>
        <dbReference type="Proteomes" id="UP001500840"/>
    </source>
</evidence>